<accession>A0A7C3WQG1</accession>
<dbReference type="EMBL" id="DTGA01000025">
    <property type="protein sequence ID" value="HGB30410.1"/>
    <property type="molecule type" value="Genomic_DNA"/>
</dbReference>
<evidence type="ECO:0000256" key="1">
    <source>
        <dbReference type="SAM" id="MobiDB-lite"/>
    </source>
</evidence>
<sequence>MGIELVAASILFGMLLLDLLGVTHLTKFYSPIYLSRYLRYIFGVIFVIGLIFSFYLLASGGYIRYASLLFNKEEASIDSTFQTDSSLYIPDQTINNVDNIKTDENKQNVNSENFAVNLDTYNTSIKTLMVGIPISSGLSGLFGAIGLIPFGSMLISGLSFIIVAVLLGPIWLISHALVVLINHIYNFVFNFLNIFIHIGEGLKWRSGNHVANNHHVNPSEPPKTNTPTTDEIQSDRAVETEQNTEDDNPNPHDTGEQNHDILYYEDDPNWNPLTKR</sequence>
<keyword evidence="2" id="KW-0472">Membrane</keyword>
<feature type="region of interest" description="Disordered" evidence="1">
    <location>
        <begin position="213"/>
        <end position="276"/>
    </location>
</feature>
<feature type="compositionally biased region" description="Polar residues" evidence="1">
    <location>
        <begin position="213"/>
        <end position="231"/>
    </location>
</feature>
<comment type="caution">
    <text evidence="3">The sequence shown here is derived from an EMBL/GenBank/DDBJ whole genome shotgun (WGS) entry which is preliminary data.</text>
</comment>
<keyword evidence="2" id="KW-0812">Transmembrane</keyword>
<feature type="transmembrane region" description="Helical" evidence="2">
    <location>
        <begin position="37"/>
        <end position="58"/>
    </location>
</feature>
<evidence type="ECO:0000256" key="2">
    <source>
        <dbReference type="SAM" id="Phobius"/>
    </source>
</evidence>
<dbReference type="AlphaFoldDB" id="A0A7C3WQG1"/>
<organism evidence="3">
    <name type="scientific">Dictyoglomus turgidum</name>
    <dbReference type="NCBI Taxonomy" id="513050"/>
    <lineage>
        <taxon>Bacteria</taxon>
        <taxon>Pseudomonadati</taxon>
        <taxon>Dictyoglomota</taxon>
        <taxon>Dictyoglomia</taxon>
        <taxon>Dictyoglomales</taxon>
        <taxon>Dictyoglomaceae</taxon>
        <taxon>Dictyoglomus</taxon>
    </lineage>
</organism>
<proteinExistence type="predicted"/>
<feature type="compositionally biased region" description="Basic and acidic residues" evidence="1">
    <location>
        <begin position="249"/>
        <end position="259"/>
    </location>
</feature>
<name>A0A7C3WQG1_9BACT</name>
<keyword evidence="2" id="KW-1133">Transmembrane helix</keyword>
<feature type="transmembrane region" description="Helical" evidence="2">
    <location>
        <begin position="154"/>
        <end position="173"/>
    </location>
</feature>
<feature type="transmembrane region" description="Helical" evidence="2">
    <location>
        <begin position="128"/>
        <end position="147"/>
    </location>
</feature>
<gene>
    <name evidence="3" type="ORF">ENV35_00870</name>
</gene>
<feature type="transmembrane region" description="Helical" evidence="2">
    <location>
        <begin position="6"/>
        <end position="25"/>
    </location>
</feature>
<reference evidence="3" key="1">
    <citation type="journal article" date="2020" name="mSystems">
        <title>Genome- and Community-Level Interaction Insights into Carbon Utilization and Element Cycling Functions of Hydrothermarchaeota in Hydrothermal Sediment.</title>
        <authorList>
            <person name="Zhou Z."/>
            <person name="Liu Y."/>
            <person name="Xu W."/>
            <person name="Pan J."/>
            <person name="Luo Z.H."/>
            <person name="Li M."/>
        </authorList>
    </citation>
    <scope>NUCLEOTIDE SEQUENCE [LARGE SCALE GENOMIC DNA]</scope>
    <source>
        <strain evidence="3">SpSt-751</strain>
    </source>
</reference>
<evidence type="ECO:0000313" key="3">
    <source>
        <dbReference type="EMBL" id="HGB30410.1"/>
    </source>
</evidence>
<protein>
    <submittedName>
        <fullName evidence="3">Uncharacterized protein</fullName>
    </submittedName>
</protein>